<dbReference type="InterPro" id="IPR024072">
    <property type="entry name" value="DHFR-like_dom_sf"/>
</dbReference>
<dbReference type="OrthoDB" id="195113at2"/>
<accession>A0A2H3L3D9</accession>
<name>A0A2H3L3D9_9CHLR</name>
<dbReference type="InterPro" id="IPR050765">
    <property type="entry name" value="Riboflavin_Biosynth_HTPR"/>
</dbReference>
<keyword evidence="3" id="KW-1185">Reference proteome</keyword>
<dbReference type="GO" id="GO:0009231">
    <property type="term" value="P:riboflavin biosynthetic process"/>
    <property type="evidence" value="ECO:0007669"/>
    <property type="project" value="InterPro"/>
</dbReference>
<protein>
    <submittedName>
        <fullName evidence="2">Deaminase</fullName>
    </submittedName>
</protein>
<proteinExistence type="predicted"/>
<evidence type="ECO:0000313" key="3">
    <source>
        <dbReference type="Proteomes" id="UP000220922"/>
    </source>
</evidence>
<dbReference type="EMBL" id="LYXE01000078">
    <property type="protein sequence ID" value="PDV99292.1"/>
    <property type="molecule type" value="Genomic_DNA"/>
</dbReference>
<dbReference type="AlphaFoldDB" id="A0A2H3L3D9"/>
<dbReference type="Gene3D" id="3.40.430.10">
    <property type="entry name" value="Dihydrofolate Reductase, subunit A"/>
    <property type="match status" value="1"/>
</dbReference>
<dbReference type="GO" id="GO:0008703">
    <property type="term" value="F:5-amino-6-(5-phosphoribosylamino)uracil reductase activity"/>
    <property type="evidence" value="ECO:0007669"/>
    <property type="project" value="InterPro"/>
</dbReference>
<evidence type="ECO:0000259" key="1">
    <source>
        <dbReference type="Pfam" id="PF01872"/>
    </source>
</evidence>
<sequence length="188" mass="20528">MSASTVKCSVYIATSVDGFIARPDGSIDWLQRPEYATTELQGLRYEDFIATVDTIVMGRKTFEQVLTFEHWPYEGVPVVVLTGGRLAVPAQLEGKVRLMNGAPAELVARLGAEGKQHLYIDGGKTIQHFLEAGLIDELTITRVPLVLGAGIGLFGEPGPEQRLHLLGCSVSANGFVQVRYARVRPHRP</sequence>
<dbReference type="Proteomes" id="UP000220922">
    <property type="component" value="Unassembled WGS sequence"/>
</dbReference>
<dbReference type="Pfam" id="PF01872">
    <property type="entry name" value="RibD_C"/>
    <property type="match status" value="1"/>
</dbReference>
<dbReference type="PANTHER" id="PTHR38011">
    <property type="entry name" value="DIHYDROFOLATE REDUCTASE FAMILY PROTEIN (AFU_ORTHOLOGUE AFUA_8G06820)"/>
    <property type="match status" value="1"/>
</dbReference>
<dbReference type="InterPro" id="IPR002734">
    <property type="entry name" value="RibDG_C"/>
</dbReference>
<gene>
    <name evidence="2" type="ORF">A9Q02_12830</name>
</gene>
<organism evidence="2 3">
    <name type="scientific">Candidatus Chloroploca asiatica</name>
    <dbReference type="NCBI Taxonomy" id="1506545"/>
    <lineage>
        <taxon>Bacteria</taxon>
        <taxon>Bacillati</taxon>
        <taxon>Chloroflexota</taxon>
        <taxon>Chloroflexia</taxon>
        <taxon>Chloroflexales</taxon>
        <taxon>Chloroflexineae</taxon>
        <taxon>Oscillochloridaceae</taxon>
        <taxon>Candidatus Chloroploca</taxon>
    </lineage>
</organism>
<dbReference type="PANTHER" id="PTHR38011:SF11">
    <property type="entry name" value="2,5-DIAMINO-6-RIBOSYLAMINO-4(3H)-PYRIMIDINONE 5'-PHOSPHATE REDUCTASE"/>
    <property type="match status" value="1"/>
</dbReference>
<reference evidence="2 3" key="1">
    <citation type="submission" date="2016-05" db="EMBL/GenBank/DDBJ databases">
        <authorList>
            <person name="Lavstsen T."/>
            <person name="Jespersen J.S."/>
        </authorList>
    </citation>
    <scope>NUCLEOTIDE SEQUENCE [LARGE SCALE GENOMIC DNA]</scope>
    <source>
        <strain evidence="2 3">B7-9</strain>
    </source>
</reference>
<comment type="caution">
    <text evidence="2">The sequence shown here is derived from an EMBL/GenBank/DDBJ whole genome shotgun (WGS) entry which is preliminary data.</text>
</comment>
<dbReference type="SUPFAM" id="SSF53597">
    <property type="entry name" value="Dihydrofolate reductase-like"/>
    <property type="match status" value="1"/>
</dbReference>
<feature type="domain" description="Bacterial bifunctional deaminase-reductase C-terminal" evidence="1">
    <location>
        <begin position="12"/>
        <end position="175"/>
    </location>
</feature>
<evidence type="ECO:0000313" key="2">
    <source>
        <dbReference type="EMBL" id="PDV99292.1"/>
    </source>
</evidence>